<dbReference type="Proteomes" id="UP000015105">
    <property type="component" value="Chromosome 2D"/>
</dbReference>
<proteinExistence type="predicted"/>
<evidence type="ECO:0000313" key="3">
    <source>
        <dbReference type="Proteomes" id="UP000015105"/>
    </source>
</evidence>
<dbReference type="Gramene" id="AET2Gv20722100.1">
    <property type="protein sequence ID" value="AET2Gv20722100.1"/>
    <property type="gene ID" value="AET2Gv20722100"/>
</dbReference>
<protein>
    <submittedName>
        <fullName evidence="2">Uncharacterized protein</fullName>
    </submittedName>
</protein>
<keyword evidence="3" id="KW-1185">Reference proteome</keyword>
<reference evidence="2" key="4">
    <citation type="submission" date="2019-03" db="UniProtKB">
        <authorList>
            <consortium name="EnsemblPlants"/>
        </authorList>
    </citation>
    <scope>IDENTIFICATION</scope>
</reference>
<sequence>MVCRRRWNPLAISPSHHFHLRLGSNSCNRLQRDLSGDGDVFPLSVIQFLQCAHSRRRTHEEAAAARSTEATDGRSEASEARPGDAGKALDRKEL</sequence>
<organism evidence="2 3">
    <name type="scientific">Aegilops tauschii subsp. strangulata</name>
    <name type="common">Goatgrass</name>
    <dbReference type="NCBI Taxonomy" id="200361"/>
    <lineage>
        <taxon>Eukaryota</taxon>
        <taxon>Viridiplantae</taxon>
        <taxon>Streptophyta</taxon>
        <taxon>Embryophyta</taxon>
        <taxon>Tracheophyta</taxon>
        <taxon>Spermatophyta</taxon>
        <taxon>Magnoliopsida</taxon>
        <taxon>Liliopsida</taxon>
        <taxon>Poales</taxon>
        <taxon>Poaceae</taxon>
        <taxon>BOP clade</taxon>
        <taxon>Pooideae</taxon>
        <taxon>Triticodae</taxon>
        <taxon>Triticeae</taxon>
        <taxon>Triticinae</taxon>
        <taxon>Aegilops</taxon>
    </lineage>
</organism>
<reference evidence="3" key="2">
    <citation type="journal article" date="2017" name="Nat. Plants">
        <title>The Aegilops tauschii genome reveals multiple impacts of transposons.</title>
        <authorList>
            <person name="Zhao G."/>
            <person name="Zou C."/>
            <person name="Li K."/>
            <person name="Wang K."/>
            <person name="Li T."/>
            <person name="Gao L."/>
            <person name="Zhang X."/>
            <person name="Wang H."/>
            <person name="Yang Z."/>
            <person name="Liu X."/>
            <person name="Jiang W."/>
            <person name="Mao L."/>
            <person name="Kong X."/>
            <person name="Jiao Y."/>
            <person name="Jia J."/>
        </authorList>
    </citation>
    <scope>NUCLEOTIDE SEQUENCE [LARGE SCALE GENOMIC DNA]</scope>
    <source>
        <strain evidence="3">cv. AL8/78</strain>
    </source>
</reference>
<evidence type="ECO:0000313" key="2">
    <source>
        <dbReference type="EnsemblPlants" id="AET2Gv20722100.1"/>
    </source>
</evidence>
<feature type="region of interest" description="Disordered" evidence="1">
    <location>
        <begin position="57"/>
        <end position="94"/>
    </location>
</feature>
<evidence type="ECO:0000256" key="1">
    <source>
        <dbReference type="SAM" id="MobiDB-lite"/>
    </source>
</evidence>
<feature type="compositionally biased region" description="Basic and acidic residues" evidence="1">
    <location>
        <begin position="58"/>
        <end position="94"/>
    </location>
</feature>
<name>A0A453C3H6_AEGTS</name>
<reference evidence="2" key="3">
    <citation type="journal article" date="2017" name="Nature">
        <title>Genome sequence of the progenitor of the wheat D genome Aegilops tauschii.</title>
        <authorList>
            <person name="Luo M.C."/>
            <person name="Gu Y.Q."/>
            <person name="Puiu D."/>
            <person name="Wang H."/>
            <person name="Twardziok S.O."/>
            <person name="Deal K.R."/>
            <person name="Huo N."/>
            <person name="Zhu T."/>
            <person name="Wang L."/>
            <person name="Wang Y."/>
            <person name="McGuire P.E."/>
            <person name="Liu S."/>
            <person name="Long H."/>
            <person name="Ramasamy R.K."/>
            <person name="Rodriguez J.C."/>
            <person name="Van S.L."/>
            <person name="Yuan L."/>
            <person name="Wang Z."/>
            <person name="Xia Z."/>
            <person name="Xiao L."/>
            <person name="Anderson O.D."/>
            <person name="Ouyang S."/>
            <person name="Liang Y."/>
            <person name="Zimin A.V."/>
            <person name="Pertea G."/>
            <person name="Qi P."/>
            <person name="Bennetzen J.L."/>
            <person name="Dai X."/>
            <person name="Dawson M.W."/>
            <person name="Muller H.G."/>
            <person name="Kugler K."/>
            <person name="Rivarola-Duarte L."/>
            <person name="Spannagl M."/>
            <person name="Mayer K.F.X."/>
            <person name="Lu F.H."/>
            <person name="Bevan M.W."/>
            <person name="Leroy P."/>
            <person name="Li P."/>
            <person name="You F.M."/>
            <person name="Sun Q."/>
            <person name="Liu Z."/>
            <person name="Lyons E."/>
            <person name="Wicker T."/>
            <person name="Salzberg S.L."/>
            <person name="Devos K.M."/>
            <person name="Dvorak J."/>
        </authorList>
    </citation>
    <scope>NUCLEOTIDE SEQUENCE [LARGE SCALE GENOMIC DNA]</scope>
    <source>
        <strain evidence="2">cv. AL8/78</strain>
    </source>
</reference>
<dbReference type="EnsemblPlants" id="AET2Gv20722100.1">
    <property type="protein sequence ID" value="AET2Gv20722100.1"/>
    <property type="gene ID" value="AET2Gv20722100"/>
</dbReference>
<dbReference type="AlphaFoldDB" id="A0A453C3H6"/>
<reference evidence="2" key="5">
    <citation type="journal article" date="2021" name="G3 (Bethesda)">
        <title>Aegilops tauschii genome assembly Aet v5.0 features greater sequence contiguity and improved annotation.</title>
        <authorList>
            <person name="Wang L."/>
            <person name="Zhu T."/>
            <person name="Rodriguez J.C."/>
            <person name="Deal K.R."/>
            <person name="Dubcovsky J."/>
            <person name="McGuire P.E."/>
            <person name="Lux T."/>
            <person name="Spannagl M."/>
            <person name="Mayer K.F.X."/>
            <person name="Baldrich P."/>
            <person name="Meyers B.C."/>
            <person name="Huo N."/>
            <person name="Gu Y.Q."/>
            <person name="Zhou H."/>
            <person name="Devos K.M."/>
            <person name="Bennetzen J.L."/>
            <person name="Unver T."/>
            <person name="Budak H."/>
            <person name="Gulick P.J."/>
            <person name="Galiba G."/>
            <person name="Kalapos B."/>
            <person name="Nelson D.R."/>
            <person name="Li P."/>
            <person name="You F.M."/>
            <person name="Luo M.C."/>
            <person name="Dvorak J."/>
        </authorList>
    </citation>
    <scope>NUCLEOTIDE SEQUENCE [LARGE SCALE GENOMIC DNA]</scope>
    <source>
        <strain evidence="2">cv. AL8/78</strain>
    </source>
</reference>
<accession>A0A453C3H6</accession>
<reference evidence="3" key="1">
    <citation type="journal article" date="2014" name="Science">
        <title>Ancient hybridizations among the ancestral genomes of bread wheat.</title>
        <authorList>
            <consortium name="International Wheat Genome Sequencing Consortium,"/>
            <person name="Marcussen T."/>
            <person name="Sandve S.R."/>
            <person name="Heier L."/>
            <person name="Spannagl M."/>
            <person name="Pfeifer M."/>
            <person name="Jakobsen K.S."/>
            <person name="Wulff B.B."/>
            <person name="Steuernagel B."/>
            <person name="Mayer K.F."/>
            <person name="Olsen O.A."/>
        </authorList>
    </citation>
    <scope>NUCLEOTIDE SEQUENCE [LARGE SCALE GENOMIC DNA]</scope>
    <source>
        <strain evidence="3">cv. AL8/78</strain>
    </source>
</reference>